<proteinExistence type="predicted"/>
<feature type="transmembrane region" description="Helical" evidence="1">
    <location>
        <begin position="12"/>
        <end position="30"/>
    </location>
</feature>
<dbReference type="Proteomes" id="UP001055156">
    <property type="component" value="Unassembled WGS sequence"/>
</dbReference>
<gene>
    <name evidence="2" type="ORF">LKMONMHP_1656</name>
</gene>
<keyword evidence="3" id="KW-1185">Reference proteome</keyword>
<accession>A0ABQ4T762</accession>
<evidence type="ECO:0000313" key="3">
    <source>
        <dbReference type="Proteomes" id="UP001055156"/>
    </source>
</evidence>
<sequence>MRKRLPENDRGMPSLILAIVVAALVARIAFDAASDWPL</sequence>
<keyword evidence="1" id="KW-0472">Membrane</keyword>
<organism evidence="2 3">
    <name type="scientific">Methylobacterium organophilum</name>
    <dbReference type="NCBI Taxonomy" id="410"/>
    <lineage>
        <taxon>Bacteria</taxon>
        <taxon>Pseudomonadati</taxon>
        <taxon>Pseudomonadota</taxon>
        <taxon>Alphaproteobacteria</taxon>
        <taxon>Hyphomicrobiales</taxon>
        <taxon>Methylobacteriaceae</taxon>
        <taxon>Methylobacterium</taxon>
    </lineage>
</organism>
<keyword evidence="1" id="KW-0812">Transmembrane</keyword>
<evidence type="ECO:0000256" key="1">
    <source>
        <dbReference type="SAM" id="Phobius"/>
    </source>
</evidence>
<evidence type="ECO:0000313" key="2">
    <source>
        <dbReference type="EMBL" id="GJE26804.1"/>
    </source>
</evidence>
<keyword evidence="1" id="KW-1133">Transmembrane helix</keyword>
<dbReference type="EMBL" id="BPQV01000004">
    <property type="protein sequence ID" value="GJE26804.1"/>
    <property type="molecule type" value="Genomic_DNA"/>
</dbReference>
<protein>
    <submittedName>
        <fullName evidence="2">Uncharacterized protein</fullName>
    </submittedName>
</protein>
<reference evidence="2" key="2">
    <citation type="submission" date="2021-08" db="EMBL/GenBank/DDBJ databases">
        <authorList>
            <person name="Tani A."/>
            <person name="Ola A."/>
            <person name="Ogura Y."/>
            <person name="Katsura K."/>
            <person name="Hayashi T."/>
        </authorList>
    </citation>
    <scope>NUCLEOTIDE SEQUENCE</scope>
    <source>
        <strain evidence="2">NBRC 15689</strain>
    </source>
</reference>
<reference evidence="2" key="1">
    <citation type="journal article" date="2021" name="Front. Microbiol.">
        <title>Comprehensive Comparative Genomics and Phenotyping of Methylobacterium Species.</title>
        <authorList>
            <person name="Alessa O."/>
            <person name="Ogura Y."/>
            <person name="Fujitani Y."/>
            <person name="Takami H."/>
            <person name="Hayashi T."/>
            <person name="Sahin N."/>
            <person name="Tani A."/>
        </authorList>
    </citation>
    <scope>NUCLEOTIDE SEQUENCE</scope>
    <source>
        <strain evidence="2">NBRC 15689</strain>
    </source>
</reference>
<comment type="caution">
    <text evidence="2">The sequence shown here is derived from an EMBL/GenBank/DDBJ whole genome shotgun (WGS) entry which is preliminary data.</text>
</comment>
<name>A0ABQ4T762_METOR</name>